<name>A0A446BMZ9_9PEZI</name>
<dbReference type="SMART" id="SM00248">
    <property type="entry name" value="ANK"/>
    <property type="match status" value="15"/>
</dbReference>
<dbReference type="SUPFAM" id="SSF48403">
    <property type="entry name" value="Ankyrin repeat"/>
    <property type="match status" value="2"/>
</dbReference>
<evidence type="ECO:0000256" key="3">
    <source>
        <dbReference type="PROSITE-ProRule" id="PRU00023"/>
    </source>
</evidence>
<keyword evidence="1" id="KW-0677">Repeat</keyword>
<dbReference type="Pfam" id="PF00023">
    <property type="entry name" value="Ank"/>
    <property type="match status" value="3"/>
</dbReference>
<dbReference type="Pfam" id="PF12796">
    <property type="entry name" value="Ank_2"/>
    <property type="match status" value="1"/>
</dbReference>
<feature type="repeat" description="ANK" evidence="3">
    <location>
        <begin position="341"/>
        <end position="373"/>
    </location>
</feature>
<dbReference type="PROSITE" id="PS50297">
    <property type="entry name" value="ANK_REP_REGION"/>
    <property type="match status" value="3"/>
</dbReference>
<protein>
    <submittedName>
        <fullName evidence="6">70724e2f-9596-4f23-a2f4-c2a9d10c653e</fullName>
    </submittedName>
</protein>
<keyword evidence="2 3" id="KW-0040">ANK repeat</keyword>
<evidence type="ECO:0000259" key="5">
    <source>
        <dbReference type="PROSITE" id="PS50181"/>
    </source>
</evidence>
<feature type="repeat" description="ANK" evidence="3">
    <location>
        <begin position="643"/>
        <end position="675"/>
    </location>
</feature>
<dbReference type="PROSITE" id="PS50181">
    <property type="entry name" value="FBOX"/>
    <property type="match status" value="1"/>
</dbReference>
<dbReference type="PROSITE" id="PS50088">
    <property type="entry name" value="ANK_REPEAT"/>
    <property type="match status" value="4"/>
</dbReference>
<dbReference type="PRINTS" id="PR01415">
    <property type="entry name" value="ANKYRIN"/>
</dbReference>
<dbReference type="InterPro" id="IPR001810">
    <property type="entry name" value="F-box_dom"/>
</dbReference>
<gene>
    <name evidence="6" type="ORF">TT172_LOCUS6275</name>
</gene>
<evidence type="ECO:0000256" key="1">
    <source>
        <dbReference type="ARBA" id="ARBA00022737"/>
    </source>
</evidence>
<evidence type="ECO:0000313" key="6">
    <source>
        <dbReference type="EMBL" id="SPQ23856.1"/>
    </source>
</evidence>
<feature type="domain" description="F-box" evidence="5">
    <location>
        <begin position="54"/>
        <end position="99"/>
    </location>
</feature>
<proteinExistence type="predicted"/>
<dbReference type="InterPro" id="IPR002110">
    <property type="entry name" value="Ankyrin_rpt"/>
</dbReference>
<reference evidence="6 7" key="1">
    <citation type="submission" date="2018-04" db="EMBL/GenBank/DDBJ databases">
        <authorList>
            <person name="Huttner S."/>
            <person name="Dainat J."/>
        </authorList>
    </citation>
    <scope>NUCLEOTIDE SEQUENCE [LARGE SCALE GENOMIC DNA]</scope>
</reference>
<feature type="repeat" description="ANK" evidence="3">
    <location>
        <begin position="434"/>
        <end position="466"/>
    </location>
</feature>
<dbReference type="Gene3D" id="1.25.40.20">
    <property type="entry name" value="Ankyrin repeat-containing domain"/>
    <property type="match status" value="4"/>
</dbReference>
<accession>A0A446BMZ9</accession>
<dbReference type="EMBL" id="OUUZ01000011">
    <property type="protein sequence ID" value="SPQ23856.1"/>
    <property type="molecule type" value="Genomic_DNA"/>
</dbReference>
<dbReference type="InterPro" id="IPR036770">
    <property type="entry name" value="Ankyrin_rpt-contain_sf"/>
</dbReference>
<dbReference type="PANTHER" id="PTHR24198:SF165">
    <property type="entry name" value="ANKYRIN REPEAT-CONTAINING PROTEIN-RELATED"/>
    <property type="match status" value="1"/>
</dbReference>
<feature type="region of interest" description="Disordered" evidence="4">
    <location>
        <begin position="1"/>
        <end position="53"/>
    </location>
</feature>
<feature type="compositionally biased region" description="Basic residues" evidence="4">
    <location>
        <begin position="29"/>
        <end position="47"/>
    </location>
</feature>
<feature type="compositionally biased region" description="Acidic residues" evidence="4">
    <location>
        <begin position="157"/>
        <end position="169"/>
    </location>
</feature>
<dbReference type="AlphaFoldDB" id="A0A446BMZ9"/>
<sequence>MPPDDIAHPTPARSGMDSPPRKASTPKKTSAKGKTRKSDRKPPRAKATKAASSPVPILRLPPEIVLLIDELLVLQDRLALSRTNRKFYTIINPVIYRDNVRFANASCLFWGAENGQLGTLKHALAAGADLNASGPLPGKIGAGDGPGAENDHPESDGNGDADPAADLEEPPNPSLEPSCTALHLAAKNGHRDIVEWLLDNGADIDAPSYRVCDCQSLKGGRHPSHRLAEWPRWRALHTAMCNQERAVAELLLFRGASLELDAAPEHKHTALHSAAAHGLIPIIKLLALDDVHLDVNQRDAWGNTALHYVSEIWSPRDSADIRDTIAKLLALGADLEAHNDNGHTPLLNACYRGNFAVAHRLVSFGANPDPHRHIPHFRDFRPLYYCMLQRTEFFDVDEAPVKHDEFEGNRVTLIKALVDAGADVNARFDKRGHRSATPLMLACELAEPRAVAALVQCGAEIHAQDRSGRTALCYAVTLRVDHRGEVPEIASILLRHGARMDLEEEPNSSPLETAIKHIRWADDDVLEAMLSVADGRNLTEAKLKNALRNCASCGNYKALKLLLQYAERVYEVTDADVKEYLCRIIEQSDAWNQVETFNCMMDFGRPVYTNEMLLLKTMLQQNRELSLAVLERGVSVSEPRFHGGQTYLHLACQWGDPDVVRALLERGADVNVFDHELRTPLSIAVSENFICIAVELMKEVADPFLVPPDSLLQELFSQDDAGDGSDDEWRFIKRRYLTAFDLAIRDDRVVILNEMLSRFALPDIPAGARFSYVHRAAQNPNPAVLAALLGRGADPAGGARGPAEPAVRLVRRVWDAPRPPDAAVGLLQTAKLLIDRYDSPALAALVREIALCEDPDPDRRALRDLVVRELGICVEPGAGGPGAEPVVRIVKTDLLPEPLPSDSKACKVI</sequence>
<dbReference type="Proteomes" id="UP000289323">
    <property type="component" value="Unassembled WGS sequence"/>
</dbReference>
<organism evidence="6 7">
    <name type="scientific">Thermothielavioides terrestris</name>
    <dbReference type="NCBI Taxonomy" id="2587410"/>
    <lineage>
        <taxon>Eukaryota</taxon>
        <taxon>Fungi</taxon>
        <taxon>Dikarya</taxon>
        <taxon>Ascomycota</taxon>
        <taxon>Pezizomycotina</taxon>
        <taxon>Sordariomycetes</taxon>
        <taxon>Sordariomycetidae</taxon>
        <taxon>Sordariales</taxon>
        <taxon>Chaetomiaceae</taxon>
        <taxon>Thermothielavioides</taxon>
    </lineage>
</organism>
<evidence type="ECO:0000256" key="4">
    <source>
        <dbReference type="SAM" id="MobiDB-lite"/>
    </source>
</evidence>
<evidence type="ECO:0000256" key="2">
    <source>
        <dbReference type="ARBA" id="ARBA00023043"/>
    </source>
</evidence>
<dbReference type="PANTHER" id="PTHR24198">
    <property type="entry name" value="ANKYRIN REPEAT AND PROTEIN KINASE DOMAIN-CONTAINING PROTEIN"/>
    <property type="match status" value="1"/>
</dbReference>
<feature type="repeat" description="ANK" evidence="3">
    <location>
        <begin position="177"/>
        <end position="209"/>
    </location>
</feature>
<feature type="region of interest" description="Disordered" evidence="4">
    <location>
        <begin position="136"/>
        <end position="178"/>
    </location>
</feature>
<evidence type="ECO:0000313" key="7">
    <source>
        <dbReference type="Proteomes" id="UP000289323"/>
    </source>
</evidence>